<evidence type="ECO:0000256" key="3">
    <source>
        <dbReference type="SAM" id="MobiDB-lite"/>
    </source>
</evidence>
<dbReference type="GO" id="GO:0044782">
    <property type="term" value="P:cilium organization"/>
    <property type="evidence" value="ECO:0007669"/>
    <property type="project" value="TreeGrafter"/>
</dbReference>
<proteinExistence type="predicted"/>
<dbReference type="FunCoup" id="A0A1S3W598">
    <property type="interactions" value="3"/>
</dbReference>
<feature type="region of interest" description="Disordered" evidence="3">
    <location>
        <begin position="94"/>
        <end position="175"/>
    </location>
</feature>
<feature type="compositionally biased region" description="Acidic residues" evidence="3">
    <location>
        <begin position="144"/>
        <end position="161"/>
    </location>
</feature>
<dbReference type="STRING" id="9365.ENSEEUP00000009759"/>
<feature type="coiled-coil region" evidence="2">
    <location>
        <begin position="361"/>
        <end position="388"/>
    </location>
</feature>
<dbReference type="eggNOG" id="ENOG502S4NS">
    <property type="taxonomic scope" value="Eukaryota"/>
</dbReference>
<dbReference type="AlphaFoldDB" id="A0A1S3W598"/>
<feature type="compositionally biased region" description="Polar residues" evidence="3">
    <location>
        <begin position="16"/>
        <end position="28"/>
    </location>
</feature>
<sequence>LVFIQGGLGSGDGVTAGQQLRSRASGQTGKKDRRARGRKKGHGFMENAVPRRPSFPFQWAWESVTTDSRTLLHPHGPSMPGHQMLLPGPLHKAQRKAALPGPSFWRGKGPGQGQRRRQGAWEHSPVPATSSGPEPTGKCPEPGSECEEVSELEDLGAEETEGALSPQELPQFPKTDSIMEEESIVEAIEEAEDEEHEEPHRRTTGSEMKGATSGDEACQEESSYGPRLLQGPRESRAHARELQGPWNLEELQQQLEQHMDASPEKQRGKAPRTTAQAPNKGTKWHTLGDEEAAPFTSPSNRTSHKRQEATRSLLQAWERQWREERQQAELRRAREQRVQQQVARCLAAYAPRGARGPGATQRRLEELKRQERQRFAEYKAELQDIQHRVQARPYLFQQAMQTNARLTMTRRFSQVLSSLGLDEDQLLTEAGKEDTEGGSRKSRSHKSTKVKIQHSSQSPPRTEPNRYLTSSLDSDSTGEKD</sequence>
<keyword evidence="1 2" id="KW-0175">Coiled coil</keyword>
<feature type="region of interest" description="Disordered" evidence="3">
    <location>
        <begin position="5"/>
        <end position="50"/>
    </location>
</feature>
<protein>
    <submittedName>
        <fullName evidence="5">Testis-specific protein 10-interacting protein</fullName>
    </submittedName>
</protein>
<gene>
    <name evidence="5" type="primary">TSGA10IP</name>
</gene>
<dbReference type="RefSeq" id="XP_016041663.2">
    <property type="nucleotide sequence ID" value="XM_016186177.2"/>
</dbReference>
<feature type="region of interest" description="Disordered" evidence="3">
    <location>
        <begin position="189"/>
        <end position="306"/>
    </location>
</feature>
<dbReference type="PANTHER" id="PTHR21501:SF5">
    <property type="entry name" value="TESTIS-SPECIFIC PROTEIN 10-INTERACTING PROTEIN"/>
    <property type="match status" value="1"/>
</dbReference>
<dbReference type="OrthoDB" id="9897099at2759"/>
<evidence type="ECO:0000313" key="4">
    <source>
        <dbReference type="Proteomes" id="UP001652624"/>
    </source>
</evidence>
<dbReference type="PANTHER" id="PTHR21501">
    <property type="entry name" value="PROTEIN FAM-161"/>
    <property type="match status" value="1"/>
</dbReference>
<evidence type="ECO:0000256" key="2">
    <source>
        <dbReference type="SAM" id="Coils"/>
    </source>
</evidence>
<evidence type="ECO:0000256" key="1">
    <source>
        <dbReference type="ARBA" id="ARBA00023054"/>
    </source>
</evidence>
<feature type="compositionally biased region" description="Basic residues" evidence="3">
    <location>
        <begin position="31"/>
        <end position="42"/>
    </location>
</feature>
<feature type="region of interest" description="Disordered" evidence="3">
    <location>
        <begin position="423"/>
        <end position="481"/>
    </location>
</feature>
<dbReference type="InterPro" id="IPR051655">
    <property type="entry name" value="FAM161"/>
</dbReference>
<keyword evidence="4" id="KW-1185">Reference proteome</keyword>
<reference evidence="5" key="1">
    <citation type="submission" date="2025-08" db="UniProtKB">
        <authorList>
            <consortium name="RefSeq"/>
        </authorList>
    </citation>
    <scope>IDENTIFICATION</scope>
</reference>
<evidence type="ECO:0000313" key="5">
    <source>
        <dbReference type="RefSeq" id="XP_016041663.2"/>
    </source>
</evidence>
<feature type="compositionally biased region" description="Basic and acidic residues" evidence="3">
    <location>
        <begin position="430"/>
        <end position="439"/>
    </location>
</feature>
<dbReference type="GeneID" id="103109650"/>
<feature type="non-terminal residue" evidence="5">
    <location>
        <position position="1"/>
    </location>
</feature>
<feature type="compositionally biased region" description="Basic and acidic residues" evidence="3">
    <location>
        <begin position="257"/>
        <end position="267"/>
    </location>
</feature>
<dbReference type="Proteomes" id="UP001652624">
    <property type="component" value="Chromosome 17"/>
</dbReference>
<dbReference type="CTD" id="254187"/>
<feature type="compositionally biased region" description="Gly residues" evidence="3">
    <location>
        <begin position="5"/>
        <end position="14"/>
    </location>
</feature>
<organism evidence="4 5">
    <name type="scientific">Erinaceus europaeus</name>
    <name type="common">Western European hedgehog</name>
    <dbReference type="NCBI Taxonomy" id="9365"/>
    <lineage>
        <taxon>Eukaryota</taxon>
        <taxon>Metazoa</taxon>
        <taxon>Chordata</taxon>
        <taxon>Craniata</taxon>
        <taxon>Vertebrata</taxon>
        <taxon>Euteleostomi</taxon>
        <taxon>Mammalia</taxon>
        <taxon>Eutheria</taxon>
        <taxon>Laurasiatheria</taxon>
        <taxon>Eulipotyphla</taxon>
        <taxon>Erinaceidae</taxon>
        <taxon>Erinaceinae</taxon>
        <taxon>Erinaceus</taxon>
    </lineage>
</organism>
<feature type="compositionally biased region" description="Basic residues" evidence="3">
    <location>
        <begin position="440"/>
        <end position="452"/>
    </location>
</feature>
<name>A0A1S3W598_ERIEU</name>
<accession>A0A1S3W598</accession>
<dbReference type="InParanoid" id="A0A1S3W598"/>
<dbReference type="GO" id="GO:0032391">
    <property type="term" value="C:photoreceptor connecting cilium"/>
    <property type="evidence" value="ECO:0007669"/>
    <property type="project" value="TreeGrafter"/>
</dbReference>
<dbReference type="GO" id="GO:0036064">
    <property type="term" value="C:ciliary basal body"/>
    <property type="evidence" value="ECO:0007669"/>
    <property type="project" value="TreeGrafter"/>
</dbReference>